<dbReference type="GO" id="GO:0031297">
    <property type="term" value="P:replication fork processing"/>
    <property type="evidence" value="ECO:0007669"/>
    <property type="project" value="UniProtKB-UniRule"/>
</dbReference>
<feature type="compositionally biased region" description="Low complexity" evidence="7">
    <location>
        <begin position="360"/>
        <end position="369"/>
    </location>
</feature>
<dbReference type="GO" id="GO:0003677">
    <property type="term" value="F:DNA binding"/>
    <property type="evidence" value="ECO:0007669"/>
    <property type="project" value="TreeGrafter"/>
</dbReference>
<dbReference type="GO" id="GO:0000076">
    <property type="term" value="P:DNA replication checkpoint signaling"/>
    <property type="evidence" value="ECO:0007669"/>
    <property type="project" value="UniProtKB-UniRule"/>
</dbReference>
<sequence>MSLDDIWDAPIVEAPPLAPEQATSGSPPPRRRAALFFSDSEDDDGDNAARPFTSKATSPAPQMATTSNVPPGAPDKAELDAMFGNLDDDDDPFGDVQALDIDKLQKQAEAKVAMRRATQPTSTAPRPIGLSSSPPAKNEEKVKTKRVIAKLNEERLLGPDGFPRLIKEYKSFKPRGKGREAQDLERLMAMYHGWTHKLFPKFQFGDTVDRVEKLCRKRRMLVNLRVWRDEAHGVAPGSRPEDDHTDGSNSGSDNEDGRSKSKAPGTEETTQTGPAITPGSSRPSSPHTRPASAASSVLSVPSSATDIDDFDMDALLREEEELMQQVANDASKGPSYKPAPINFDDDDELWAAAGDLNPDSSPSMSVSTSAKPTAVGEADDDDMWNMVDDIIQAPAPKPAPKENPTPAEEEQPTVGADWDDMYE</sequence>
<comment type="function">
    <text evidence="6">Plays an important role in the control of DNA replication and the maintenance of replication fork stability.</text>
</comment>
<keyword evidence="10" id="KW-1185">Reference proteome</keyword>
<evidence type="ECO:0000256" key="6">
    <source>
        <dbReference type="RuleBase" id="RU366049"/>
    </source>
</evidence>
<feature type="compositionally biased region" description="Polar residues" evidence="7">
    <location>
        <begin position="118"/>
        <end position="135"/>
    </location>
</feature>
<name>A0A0C9VZP6_SPHS4</name>
<comment type="similarity">
    <text evidence="2 6">Belongs to the CSM3 family.</text>
</comment>
<reference evidence="9 10" key="1">
    <citation type="submission" date="2014-06" db="EMBL/GenBank/DDBJ databases">
        <title>Evolutionary Origins and Diversification of the Mycorrhizal Mutualists.</title>
        <authorList>
            <consortium name="DOE Joint Genome Institute"/>
            <consortium name="Mycorrhizal Genomics Consortium"/>
            <person name="Kohler A."/>
            <person name="Kuo A."/>
            <person name="Nagy L.G."/>
            <person name="Floudas D."/>
            <person name="Copeland A."/>
            <person name="Barry K.W."/>
            <person name="Cichocki N."/>
            <person name="Veneault-Fourrey C."/>
            <person name="LaButti K."/>
            <person name="Lindquist E.A."/>
            <person name="Lipzen A."/>
            <person name="Lundell T."/>
            <person name="Morin E."/>
            <person name="Murat C."/>
            <person name="Riley R."/>
            <person name="Ohm R."/>
            <person name="Sun H."/>
            <person name="Tunlid A."/>
            <person name="Henrissat B."/>
            <person name="Grigoriev I.V."/>
            <person name="Hibbett D.S."/>
            <person name="Martin F."/>
        </authorList>
    </citation>
    <scope>NUCLEOTIDE SEQUENCE [LARGE SCALE GENOMIC DNA]</scope>
    <source>
        <strain evidence="9 10">SS14</strain>
    </source>
</reference>
<evidence type="ECO:0000256" key="1">
    <source>
        <dbReference type="ARBA" id="ARBA00004123"/>
    </source>
</evidence>
<evidence type="ECO:0000256" key="4">
    <source>
        <dbReference type="ARBA" id="ARBA00023242"/>
    </source>
</evidence>
<keyword evidence="5 6" id="KW-0131">Cell cycle</keyword>
<protein>
    <recommendedName>
        <fullName evidence="6">Chromosome segregation in meiosis protein</fullName>
    </recommendedName>
</protein>
<dbReference type="AlphaFoldDB" id="A0A0C9VZP6"/>
<dbReference type="InterPro" id="IPR040038">
    <property type="entry name" value="TIPIN/Csm3/Swi3"/>
</dbReference>
<feature type="region of interest" description="Disordered" evidence="7">
    <location>
        <begin position="233"/>
        <end position="313"/>
    </location>
</feature>
<feature type="compositionally biased region" description="Acidic residues" evidence="7">
    <location>
        <begin position="407"/>
        <end position="423"/>
    </location>
</feature>
<dbReference type="EMBL" id="KN837119">
    <property type="protein sequence ID" value="KIJ44036.1"/>
    <property type="molecule type" value="Genomic_DNA"/>
</dbReference>
<feature type="region of interest" description="Disordered" evidence="7">
    <location>
        <begin position="392"/>
        <end position="423"/>
    </location>
</feature>
<dbReference type="HOGENOM" id="CLU_050882_0_0_1"/>
<proteinExistence type="inferred from homology"/>
<evidence type="ECO:0000256" key="5">
    <source>
        <dbReference type="ARBA" id="ARBA00023306"/>
    </source>
</evidence>
<feature type="region of interest" description="Disordered" evidence="7">
    <location>
        <begin position="115"/>
        <end position="142"/>
    </location>
</feature>
<feature type="compositionally biased region" description="Low complexity" evidence="7">
    <location>
        <begin position="290"/>
        <end position="304"/>
    </location>
</feature>
<keyword evidence="4 6" id="KW-0539">Nucleus</keyword>
<evidence type="ECO:0000313" key="10">
    <source>
        <dbReference type="Proteomes" id="UP000054279"/>
    </source>
</evidence>
<dbReference type="GO" id="GO:0043111">
    <property type="term" value="P:replication fork arrest"/>
    <property type="evidence" value="ECO:0007669"/>
    <property type="project" value="TreeGrafter"/>
</dbReference>
<keyword evidence="3 6" id="KW-0227">DNA damage</keyword>
<organism evidence="9 10">
    <name type="scientific">Sphaerobolus stellatus (strain SS14)</name>
    <dbReference type="NCBI Taxonomy" id="990650"/>
    <lineage>
        <taxon>Eukaryota</taxon>
        <taxon>Fungi</taxon>
        <taxon>Dikarya</taxon>
        <taxon>Basidiomycota</taxon>
        <taxon>Agaricomycotina</taxon>
        <taxon>Agaricomycetes</taxon>
        <taxon>Phallomycetidae</taxon>
        <taxon>Geastrales</taxon>
        <taxon>Sphaerobolaceae</taxon>
        <taxon>Sphaerobolus</taxon>
    </lineage>
</organism>
<dbReference type="InterPro" id="IPR012923">
    <property type="entry name" value="Csm3"/>
</dbReference>
<dbReference type="Proteomes" id="UP000054279">
    <property type="component" value="Unassembled WGS sequence"/>
</dbReference>
<dbReference type="GO" id="GO:0031298">
    <property type="term" value="C:replication fork protection complex"/>
    <property type="evidence" value="ECO:0007669"/>
    <property type="project" value="TreeGrafter"/>
</dbReference>
<accession>A0A0C9VZP6</accession>
<dbReference type="PANTHER" id="PTHR13220:SF11">
    <property type="entry name" value="TIMELESS-INTERACTING PROTEIN"/>
    <property type="match status" value="1"/>
</dbReference>
<feature type="region of interest" description="Disordered" evidence="7">
    <location>
        <begin position="1"/>
        <end position="91"/>
    </location>
</feature>
<dbReference type="GO" id="GO:0006974">
    <property type="term" value="P:DNA damage response"/>
    <property type="evidence" value="ECO:0007669"/>
    <property type="project" value="UniProtKB-KW"/>
</dbReference>
<evidence type="ECO:0000256" key="7">
    <source>
        <dbReference type="SAM" id="MobiDB-lite"/>
    </source>
</evidence>
<evidence type="ECO:0000256" key="2">
    <source>
        <dbReference type="ARBA" id="ARBA00006075"/>
    </source>
</evidence>
<evidence type="ECO:0000256" key="3">
    <source>
        <dbReference type="ARBA" id="ARBA00022763"/>
    </source>
</evidence>
<dbReference type="Pfam" id="PF07962">
    <property type="entry name" value="Swi3"/>
    <property type="match status" value="1"/>
</dbReference>
<dbReference type="PANTHER" id="PTHR13220">
    <property type="entry name" value="TIMELESS INTERACTING-RELATED"/>
    <property type="match status" value="1"/>
</dbReference>
<gene>
    <name evidence="9" type="ORF">M422DRAFT_47539</name>
</gene>
<comment type="subcellular location">
    <subcellularLocation>
        <location evidence="1 6">Nucleus</location>
    </subcellularLocation>
</comment>
<evidence type="ECO:0000259" key="8">
    <source>
        <dbReference type="Pfam" id="PF07962"/>
    </source>
</evidence>
<feature type="compositionally biased region" description="Polar residues" evidence="7">
    <location>
        <begin position="267"/>
        <end position="287"/>
    </location>
</feature>
<evidence type="ECO:0000313" key="9">
    <source>
        <dbReference type="EMBL" id="KIJ44036.1"/>
    </source>
</evidence>
<feature type="compositionally biased region" description="Polar residues" evidence="7">
    <location>
        <begin position="54"/>
        <end position="69"/>
    </location>
</feature>
<feature type="domain" description="Chromosome segregation in meiosis protein 3" evidence="8">
    <location>
        <begin position="150"/>
        <end position="231"/>
    </location>
</feature>
<dbReference type="OrthoDB" id="437078at2759"/>
<feature type="region of interest" description="Disordered" evidence="7">
    <location>
        <begin position="351"/>
        <end position="380"/>
    </location>
</feature>